<dbReference type="EMBL" id="CAJOBD010000530">
    <property type="protein sequence ID" value="CAF3683795.1"/>
    <property type="molecule type" value="Genomic_DNA"/>
</dbReference>
<evidence type="ECO:0000313" key="4">
    <source>
        <dbReference type="Proteomes" id="UP000663864"/>
    </source>
</evidence>
<evidence type="ECO:0000256" key="1">
    <source>
        <dbReference type="SAM" id="Phobius"/>
    </source>
</evidence>
<dbReference type="Proteomes" id="UP000663836">
    <property type="component" value="Unassembled WGS sequence"/>
</dbReference>
<gene>
    <name evidence="3" type="ORF">JBS370_LOCUS8379</name>
    <name evidence="2" type="ORF">ZHD862_LOCUS11089</name>
</gene>
<evidence type="ECO:0000313" key="2">
    <source>
        <dbReference type="EMBL" id="CAF0972783.1"/>
    </source>
</evidence>
<reference evidence="2" key="1">
    <citation type="submission" date="2021-02" db="EMBL/GenBank/DDBJ databases">
        <authorList>
            <person name="Nowell W R."/>
        </authorList>
    </citation>
    <scope>NUCLEOTIDE SEQUENCE</scope>
</reference>
<dbReference type="Pfam" id="PF05608">
    <property type="entry name" value="RTE1"/>
    <property type="match status" value="1"/>
</dbReference>
<proteinExistence type="predicted"/>
<name>A0A814ER02_9BILA</name>
<organism evidence="2 4">
    <name type="scientific">Rotaria sordida</name>
    <dbReference type="NCBI Taxonomy" id="392033"/>
    <lineage>
        <taxon>Eukaryota</taxon>
        <taxon>Metazoa</taxon>
        <taxon>Spiralia</taxon>
        <taxon>Gnathifera</taxon>
        <taxon>Rotifera</taxon>
        <taxon>Eurotatoria</taxon>
        <taxon>Bdelloidea</taxon>
        <taxon>Philodinida</taxon>
        <taxon>Philodinidae</taxon>
        <taxon>Rotaria</taxon>
    </lineage>
</organism>
<dbReference type="EMBL" id="CAJNOT010000411">
    <property type="protein sequence ID" value="CAF0972783.1"/>
    <property type="molecule type" value="Genomic_DNA"/>
</dbReference>
<keyword evidence="1" id="KW-0472">Membrane</keyword>
<protein>
    <recommendedName>
        <fullName evidence="5">Transmembrane protein 222</fullName>
    </recommendedName>
</protein>
<dbReference type="PANTHER" id="PTHR20921:SF0">
    <property type="entry name" value="TRANSMEMBRANE PROTEIN 222"/>
    <property type="match status" value="1"/>
</dbReference>
<dbReference type="AlphaFoldDB" id="A0A814ER02"/>
<keyword evidence="1" id="KW-1133">Transmembrane helix</keyword>
<sequence>MNIASGEETKITTTTVIPTEDFSKQKQTQMVDDNFLSNNLNDRIDVARVRYPHCLVWTPIPVLTWLFPFVGHMGIARTDGVIRDFAGPYYVSEDDMAFGLPTRYLQLNLNRVPTTSNSNNVRALWDKAVEQASDEYKKRMHNLCCDNCHSHVAMALNTMGYDRKYTYNMVSVVFWMFFCGKYVNFPGFLRSWIPFLIMVAIIVTIVVVVKLQT</sequence>
<dbReference type="InterPro" id="IPR008496">
    <property type="entry name" value="TMEM222/RTE1"/>
</dbReference>
<feature type="transmembrane region" description="Helical" evidence="1">
    <location>
        <begin position="165"/>
        <end position="183"/>
    </location>
</feature>
<accession>A0A814ER02</accession>
<dbReference type="Proteomes" id="UP000663864">
    <property type="component" value="Unassembled WGS sequence"/>
</dbReference>
<evidence type="ECO:0000313" key="3">
    <source>
        <dbReference type="EMBL" id="CAF3683795.1"/>
    </source>
</evidence>
<evidence type="ECO:0008006" key="5">
    <source>
        <dbReference type="Google" id="ProtNLM"/>
    </source>
</evidence>
<feature type="transmembrane region" description="Helical" evidence="1">
    <location>
        <begin position="189"/>
        <end position="209"/>
    </location>
</feature>
<dbReference type="PANTHER" id="PTHR20921">
    <property type="entry name" value="TRANSMEMBRANE PROTEIN 222"/>
    <property type="match status" value="1"/>
</dbReference>
<keyword evidence="1" id="KW-0812">Transmembrane</keyword>
<comment type="caution">
    <text evidence="2">The sequence shown here is derived from an EMBL/GenBank/DDBJ whole genome shotgun (WGS) entry which is preliminary data.</text>
</comment>